<evidence type="ECO:0000313" key="4">
    <source>
        <dbReference type="EMBL" id="MDP2538888.1"/>
    </source>
</evidence>
<dbReference type="CDD" id="cd13401">
    <property type="entry name" value="Slt70-like"/>
    <property type="match status" value="1"/>
</dbReference>
<dbReference type="Proteomes" id="UP001177258">
    <property type="component" value="Unassembled WGS sequence"/>
</dbReference>
<dbReference type="Pfam" id="PF01464">
    <property type="entry name" value="SLT"/>
    <property type="match status" value="1"/>
</dbReference>
<comment type="similarity">
    <text evidence="1">Belongs to the transglycosylase Slt family.</text>
</comment>
<protein>
    <submittedName>
        <fullName evidence="4">Transglycosylase SLT domain-containing protein</fullName>
    </submittedName>
</protein>
<comment type="caution">
    <text evidence="4">The sequence shown here is derived from an EMBL/GenBank/DDBJ whole genome shotgun (WGS) entry which is preliminary data.</text>
</comment>
<dbReference type="Proteomes" id="UP001240777">
    <property type="component" value="Unassembled WGS sequence"/>
</dbReference>
<proteinExistence type="inferred from homology"/>
<evidence type="ECO:0000259" key="2">
    <source>
        <dbReference type="Pfam" id="PF01464"/>
    </source>
</evidence>
<dbReference type="PANTHER" id="PTHR37423">
    <property type="entry name" value="SOLUBLE LYTIC MUREIN TRANSGLYCOSYLASE-RELATED"/>
    <property type="match status" value="1"/>
</dbReference>
<dbReference type="InterPro" id="IPR023346">
    <property type="entry name" value="Lysozyme-like_dom_sf"/>
</dbReference>
<gene>
    <name evidence="3" type="ORF">Q5I04_02815</name>
    <name evidence="4" type="ORF">Q5I06_03745</name>
</gene>
<feature type="domain" description="Transglycosylase SLT" evidence="2">
    <location>
        <begin position="384"/>
        <end position="485"/>
    </location>
</feature>
<dbReference type="PANTHER" id="PTHR37423:SF2">
    <property type="entry name" value="MEMBRANE-BOUND LYTIC MUREIN TRANSGLYCOSYLASE C"/>
    <property type="match status" value="1"/>
</dbReference>
<evidence type="ECO:0000313" key="3">
    <source>
        <dbReference type="EMBL" id="MDO7252845.1"/>
    </source>
</evidence>
<organism evidence="4 5">
    <name type="scientific">Helicobacter cappadocius</name>
    <dbReference type="NCBI Taxonomy" id="3063998"/>
    <lineage>
        <taxon>Bacteria</taxon>
        <taxon>Pseudomonadati</taxon>
        <taxon>Campylobacterota</taxon>
        <taxon>Epsilonproteobacteria</taxon>
        <taxon>Campylobacterales</taxon>
        <taxon>Helicobacteraceae</taxon>
        <taxon>Helicobacter</taxon>
    </lineage>
</organism>
<sequence>MTKRILIGLLLICSVGIAKHNITLKFLESKPQGVVRDFYIWQFISNDKTSINEAIKAYDLVANKTPKIQQAMQNKGISTEMPKDIFCKSLTFDKLKNEDAQCISYGLKLSDIPKISNSDAKIIIEKISTSYPDLLIQIKVLLSKDILKAMFEVSAKNFGAIFNGLSYTQKLKIFDHSISVKKLEKLANENSFVFNKTLHSIILDPRFDAFKKALAKADIKNSDANTFFLLGINEILQKKEKKALIYFARSKNAAIDPFMRDRALFWQYLLSENKLFLEELSQSNFVDIFSIYANQKLGSVPKYNIISDFKDISKKNPGFDISDPFEWQILKENIFAISDDEQYKKILEYFKYEKTLPHLVYFLNRLNKYKMNYFIRPYEGLIGWKDDNEKAMVYAIARQESHLLPALISRSYALGIMQIMPFNVLPFAKEMNIKDISLFNMFDPKTSLNFGKYYLNHLKEEFVHPLFVSYAYNGGPGFLRRLLDKKELFLKGRKYEPWISMELIPYEESRFYGMKVLANYVIYQELLGHKIDLEKFLKQTIIYTKEKK</sequence>
<dbReference type="RefSeq" id="WP_305516691.1">
    <property type="nucleotide sequence ID" value="NZ_JAUPEV010000003.1"/>
</dbReference>
<reference evidence="4 6" key="1">
    <citation type="submission" date="2023-07" db="EMBL/GenBank/DDBJ databases">
        <title>Unpublished Manusciprt.</title>
        <authorList>
            <person name="Aydin F."/>
            <person name="Tarhane S."/>
            <person name="Saticioglu I.B."/>
            <person name="Karakaya E."/>
            <person name="Abay S."/>
            <person name="Guran O."/>
            <person name="Bozkurt E."/>
            <person name="Uzum N."/>
            <person name="Olgun K."/>
            <person name="Jablonski D."/>
        </authorList>
    </citation>
    <scope>NUCLEOTIDE SEQUENCE</scope>
    <source>
        <strain evidence="6">faydin-H75</strain>
        <strain evidence="4">Faydin-H76</strain>
    </source>
</reference>
<dbReference type="EMBL" id="JAUPEV010000003">
    <property type="protein sequence ID" value="MDO7252845.1"/>
    <property type="molecule type" value="Genomic_DNA"/>
</dbReference>
<evidence type="ECO:0000313" key="6">
    <source>
        <dbReference type="Proteomes" id="UP001240777"/>
    </source>
</evidence>
<dbReference type="Gene3D" id="1.10.530.10">
    <property type="match status" value="1"/>
</dbReference>
<evidence type="ECO:0000313" key="5">
    <source>
        <dbReference type="Proteomes" id="UP001177258"/>
    </source>
</evidence>
<name>A0AA90Q2A3_9HELI</name>
<dbReference type="EMBL" id="JAUYZK010000004">
    <property type="protein sequence ID" value="MDP2538888.1"/>
    <property type="molecule type" value="Genomic_DNA"/>
</dbReference>
<reference evidence="3" key="2">
    <citation type="submission" date="2023-07" db="EMBL/GenBank/DDBJ databases">
        <authorList>
            <person name="Aydin F."/>
            <person name="Tarhane S."/>
            <person name="Saticioglu I.B."/>
            <person name="Karakaya E."/>
            <person name="Abay S."/>
            <person name="Guran O."/>
            <person name="Bozkurt E."/>
            <person name="Uzum N."/>
            <person name="Olgun K."/>
            <person name="Jablonski D."/>
        </authorList>
    </citation>
    <scope>NUCLEOTIDE SEQUENCE</scope>
    <source>
        <strain evidence="3">Faydin-H75</strain>
    </source>
</reference>
<reference evidence="3 5" key="3">
    <citation type="journal article" date="2024" name="Syst. Appl. Microbiol.">
        <title>Helicobacter cappadocius sp. nov., from lizards: The first psychrotrophic Helicobacter species.</title>
        <authorList>
            <person name="Aydin F."/>
            <person name="Tarhane S."/>
            <person name="Karakaya E."/>
            <person name="Abay S."/>
            <person name="Kayman T."/>
            <person name="Guran O."/>
            <person name="Bozkurt E."/>
            <person name="Uzum N."/>
            <person name="Avci A."/>
            <person name="Olgun K."/>
            <person name="Jablonski D."/>
            <person name="Guran C."/>
            <person name="Burcin Saticioglu I."/>
        </authorList>
    </citation>
    <scope>NUCLEOTIDE SEQUENCE [LARGE SCALE GENOMIC DNA]</scope>
    <source>
        <strain evidence="3">Faydin-H75</strain>
        <strain evidence="5">faydin-H76</strain>
    </source>
</reference>
<accession>A0AA90Q2A3</accession>
<dbReference type="InterPro" id="IPR008258">
    <property type="entry name" value="Transglycosylase_SLT_dom_1"/>
</dbReference>
<dbReference type="SUPFAM" id="SSF53955">
    <property type="entry name" value="Lysozyme-like"/>
    <property type="match status" value="1"/>
</dbReference>
<dbReference type="AlphaFoldDB" id="A0AA90Q2A3"/>
<evidence type="ECO:0000256" key="1">
    <source>
        <dbReference type="ARBA" id="ARBA00007734"/>
    </source>
</evidence>
<keyword evidence="6" id="KW-1185">Reference proteome</keyword>